<organism evidence="1 2">
    <name type="scientific">Metabacillus arenae</name>
    <dbReference type="NCBI Taxonomy" id="2771434"/>
    <lineage>
        <taxon>Bacteria</taxon>
        <taxon>Bacillati</taxon>
        <taxon>Bacillota</taxon>
        <taxon>Bacilli</taxon>
        <taxon>Bacillales</taxon>
        <taxon>Bacillaceae</taxon>
        <taxon>Metabacillus</taxon>
    </lineage>
</organism>
<dbReference type="RefSeq" id="WP_191155879.1">
    <property type="nucleotide sequence ID" value="NZ_JACXAI010000003.1"/>
</dbReference>
<dbReference type="AlphaFoldDB" id="A0A926N9P2"/>
<proteinExistence type="predicted"/>
<dbReference type="Proteomes" id="UP000626844">
    <property type="component" value="Unassembled WGS sequence"/>
</dbReference>
<comment type="caution">
    <text evidence="1">The sequence shown here is derived from an EMBL/GenBank/DDBJ whole genome shotgun (WGS) entry which is preliminary data.</text>
</comment>
<keyword evidence="2" id="KW-1185">Reference proteome</keyword>
<protein>
    <submittedName>
        <fullName evidence="1">EcsC family protein</fullName>
    </submittedName>
</protein>
<dbReference type="EMBL" id="JACXAI010000003">
    <property type="protein sequence ID" value="MBD1379334.1"/>
    <property type="molecule type" value="Genomic_DNA"/>
</dbReference>
<name>A0A926N9P2_9BACI</name>
<evidence type="ECO:0000313" key="1">
    <source>
        <dbReference type="EMBL" id="MBD1379334.1"/>
    </source>
</evidence>
<reference evidence="1" key="1">
    <citation type="submission" date="2020-09" db="EMBL/GenBank/DDBJ databases">
        <title>A novel bacterium of genus Bacillus, isolated from South China Sea.</title>
        <authorList>
            <person name="Huang H."/>
            <person name="Mo K."/>
            <person name="Hu Y."/>
        </authorList>
    </citation>
    <scope>NUCLEOTIDE SEQUENCE</scope>
    <source>
        <strain evidence="1">IB182487</strain>
    </source>
</reference>
<evidence type="ECO:0000313" key="2">
    <source>
        <dbReference type="Proteomes" id="UP000626844"/>
    </source>
</evidence>
<dbReference type="InterPro" id="IPR024787">
    <property type="entry name" value="EcsC"/>
</dbReference>
<accession>A0A926N9P2</accession>
<sequence length="282" mass="32567">MQKESRELLLEKLKLIEKWENDQQGLWFWEKIGRIPFKILDKLTPAFIQKKIGVLLDELGSFIQTGGQYLTQEKMIFNKVQKYTADEISEVKDISNVPLVVMNSVSDDLKRNRKNLATAQGATTGFGGLFTLAIDIPVLLGLSLKTLQEISIAYGYDPKEKAERIFIVKCLQFASADYVGKQSVLKELSNFYDRRKGQSEIMSQLQGWREVVYTYRDHFGWKKLLQMVPIAGMIFGAYANRTMIQDLSEAGIMLYQKRRIMDRLNELEEEKTNEKEIENTTQ</sequence>
<gene>
    <name evidence="1" type="ORF">IC621_03730</name>
</gene>
<dbReference type="PANTHER" id="PTHR41260:SF1">
    <property type="entry name" value="PROTEIN ECSC"/>
    <property type="match status" value="1"/>
</dbReference>
<dbReference type="Pfam" id="PF12787">
    <property type="entry name" value="EcsC"/>
    <property type="match status" value="1"/>
</dbReference>
<dbReference type="PANTHER" id="PTHR41260">
    <property type="entry name" value="PROTEIN ECSC"/>
    <property type="match status" value="1"/>
</dbReference>